<dbReference type="Pfam" id="PF00083">
    <property type="entry name" value="Sugar_tr"/>
    <property type="match status" value="1"/>
</dbReference>
<evidence type="ECO:0000256" key="3">
    <source>
        <dbReference type="ARBA" id="ARBA00022448"/>
    </source>
</evidence>
<evidence type="ECO:0000313" key="9">
    <source>
        <dbReference type="EMBL" id="TKA81664.1"/>
    </source>
</evidence>
<dbReference type="Gene3D" id="1.20.1250.20">
    <property type="entry name" value="MFS general substrate transporter like domains"/>
    <property type="match status" value="1"/>
</dbReference>
<evidence type="ECO:0000256" key="1">
    <source>
        <dbReference type="ARBA" id="ARBA00004141"/>
    </source>
</evidence>
<dbReference type="GO" id="GO:0005351">
    <property type="term" value="F:carbohydrate:proton symporter activity"/>
    <property type="evidence" value="ECO:0007669"/>
    <property type="project" value="TreeGrafter"/>
</dbReference>
<comment type="similarity">
    <text evidence="2">Belongs to the major facilitator superfamily. Sugar transporter (TC 2.A.1.1) family.</text>
</comment>
<evidence type="ECO:0000256" key="5">
    <source>
        <dbReference type="ARBA" id="ARBA00022989"/>
    </source>
</evidence>
<keyword evidence="3" id="KW-0813">Transport</keyword>
<dbReference type="PANTHER" id="PTHR48022:SF78">
    <property type="entry name" value="MONOSACCHARIDE TRANSPORTER, PUTATIVE (AFU_ORTHOLOGUE AFUA_2G02110)-RELATED"/>
    <property type="match status" value="1"/>
</dbReference>
<dbReference type="FunFam" id="1.20.1250.20:FF:000090">
    <property type="entry name" value="MFS sugar transporter, putative"/>
    <property type="match status" value="1"/>
</dbReference>
<dbReference type="PANTHER" id="PTHR48022">
    <property type="entry name" value="PLASTIDIC GLUCOSE TRANSPORTER 4"/>
    <property type="match status" value="1"/>
</dbReference>
<dbReference type="InterPro" id="IPR012338">
    <property type="entry name" value="Beta-lactam/transpept-like"/>
</dbReference>
<proteinExistence type="inferred from homology"/>
<feature type="transmembrane region" description="Helical" evidence="7">
    <location>
        <begin position="110"/>
        <end position="134"/>
    </location>
</feature>
<keyword evidence="6 7" id="KW-0472">Membrane</keyword>
<feature type="transmembrane region" description="Helical" evidence="7">
    <location>
        <begin position="185"/>
        <end position="202"/>
    </location>
</feature>
<feature type="transmembrane region" description="Helical" evidence="7">
    <location>
        <begin position="318"/>
        <end position="335"/>
    </location>
</feature>
<dbReference type="InterPro" id="IPR003663">
    <property type="entry name" value="Sugar/inositol_transpt"/>
</dbReference>
<organism evidence="9 10">
    <name type="scientific">Friedmanniomyces simplex</name>
    <dbReference type="NCBI Taxonomy" id="329884"/>
    <lineage>
        <taxon>Eukaryota</taxon>
        <taxon>Fungi</taxon>
        <taxon>Dikarya</taxon>
        <taxon>Ascomycota</taxon>
        <taxon>Pezizomycotina</taxon>
        <taxon>Dothideomycetes</taxon>
        <taxon>Dothideomycetidae</taxon>
        <taxon>Mycosphaerellales</taxon>
        <taxon>Teratosphaeriaceae</taxon>
        <taxon>Friedmanniomyces</taxon>
    </lineage>
</organism>
<dbReference type="InterPro" id="IPR005828">
    <property type="entry name" value="MFS_sugar_transport-like"/>
</dbReference>
<keyword evidence="5 7" id="KW-1133">Transmembrane helix</keyword>
<evidence type="ECO:0000259" key="8">
    <source>
        <dbReference type="PROSITE" id="PS50850"/>
    </source>
</evidence>
<dbReference type="Pfam" id="PF00144">
    <property type="entry name" value="Beta-lactamase"/>
    <property type="match status" value="1"/>
</dbReference>
<feature type="transmembrane region" description="Helical" evidence="7">
    <location>
        <begin position="442"/>
        <end position="460"/>
    </location>
</feature>
<evidence type="ECO:0000256" key="6">
    <source>
        <dbReference type="ARBA" id="ARBA00023136"/>
    </source>
</evidence>
<dbReference type="InterPro" id="IPR036259">
    <property type="entry name" value="MFS_trans_sf"/>
</dbReference>
<keyword evidence="10" id="KW-1185">Reference proteome</keyword>
<feature type="transmembrane region" description="Helical" evidence="7">
    <location>
        <begin position="411"/>
        <end position="430"/>
    </location>
</feature>
<dbReference type="InterPro" id="IPR001466">
    <property type="entry name" value="Beta-lactam-related"/>
</dbReference>
<feature type="transmembrane region" description="Helical" evidence="7">
    <location>
        <begin position="276"/>
        <end position="298"/>
    </location>
</feature>
<dbReference type="SUPFAM" id="SSF56601">
    <property type="entry name" value="beta-lactamase/transpeptidase-like"/>
    <property type="match status" value="1"/>
</dbReference>
<feature type="domain" description="Major facilitator superfamily (MFS) profile" evidence="8">
    <location>
        <begin position="12"/>
        <end position="464"/>
    </location>
</feature>
<feature type="transmembrane region" description="Helical" evidence="7">
    <location>
        <begin position="146"/>
        <end position="165"/>
    </location>
</feature>
<feature type="transmembrane region" description="Helical" evidence="7">
    <location>
        <begin position="342"/>
        <end position="360"/>
    </location>
</feature>
<dbReference type="Gene3D" id="3.40.710.10">
    <property type="entry name" value="DD-peptidase/beta-lactamase superfamily"/>
    <property type="match status" value="1"/>
</dbReference>
<comment type="caution">
    <text evidence="9">The sequence shown here is derived from an EMBL/GenBank/DDBJ whole genome shotgun (WGS) entry which is preliminary data.</text>
</comment>
<dbReference type="AlphaFoldDB" id="A0A4U0XV66"/>
<dbReference type="InterPro" id="IPR005829">
    <property type="entry name" value="Sugar_transporter_CS"/>
</dbReference>
<evidence type="ECO:0000256" key="7">
    <source>
        <dbReference type="SAM" id="Phobius"/>
    </source>
</evidence>
<dbReference type="InterPro" id="IPR020846">
    <property type="entry name" value="MFS_dom"/>
</dbReference>
<feature type="transmembrane region" description="Helical" evidence="7">
    <location>
        <begin position="372"/>
        <end position="399"/>
    </location>
</feature>
<comment type="subcellular location">
    <subcellularLocation>
        <location evidence="1">Membrane</location>
        <topology evidence="1">Multi-pass membrane protein</topology>
    </subcellularLocation>
</comment>
<dbReference type="OrthoDB" id="2544694at2759"/>
<evidence type="ECO:0000256" key="4">
    <source>
        <dbReference type="ARBA" id="ARBA00022692"/>
    </source>
</evidence>
<keyword evidence="4 7" id="KW-0812">Transmembrane</keyword>
<evidence type="ECO:0000313" key="10">
    <source>
        <dbReference type="Proteomes" id="UP000309340"/>
    </source>
</evidence>
<gene>
    <name evidence="9" type="ORF">B0A55_01359</name>
</gene>
<evidence type="ECO:0000256" key="2">
    <source>
        <dbReference type="ARBA" id="ARBA00010992"/>
    </source>
</evidence>
<dbReference type="NCBIfam" id="TIGR00879">
    <property type="entry name" value="SP"/>
    <property type="match status" value="1"/>
</dbReference>
<dbReference type="PRINTS" id="PR00171">
    <property type="entry name" value="SUGRTRNSPORT"/>
</dbReference>
<dbReference type="SUPFAM" id="SSF103473">
    <property type="entry name" value="MFS general substrate transporter"/>
    <property type="match status" value="1"/>
</dbReference>
<dbReference type="InterPro" id="IPR050360">
    <property type="entry name" value="MFS_Sugar_Transporters"/>
</dbReference>
<reference evidence="9 10" key="1">
    <citation type="submission" date="2017-03" db="EMBL/GenBank/DDBJ databases">
        <title>Genomes of endolithic fungi from Antarctica.</title>
        <authorList>
            <person name="Coleine C."/>
            <person name="Masonjones S."/>
            <person name="Stajich J.E."/>
        </authorList>
    </citation>
    <scope>NUCLEOTIDE SEQUENCE [LARGE SCALE GENOMIC DNA]</scope>
    <source>
        <strain evidence="9 10">CCFEE 5184</strain>
    </source>
</reference>
<dbReference type="PROSITE" id="PS00216">
    <property type="entry name" value="SUGAR_TRANSPORT_1"/>
    <property type="match status" value="1"/>
</dbReference>
<dbReference type="EMBL" id="NAJQ01000047">
    <property type="protein sequence ID" value="TKA81664.1"/>
    <property type="molecule type" value="Genomic_DNA"/>
</dbReference>
<name>A0A4U0XV66_9PEZI</name>
<feature type="transmembrane region" description="Helical" evidence="7">
    <location>
        <begin position="61"/>
        <end position="80"/>
    </location>
</feature>
<feature type="transmembrane region" description="Helical" evidence="7">
    <location>
        <begin position="7"/>
        <end position="25"/>
    </location>
</feature>
<dbReference type="PROSITE" id="PS50850">
    <property type="entry name" value="MFS"/>
    <property type="match status" value="1"/>
</dbReference>
<sequence length="936" mass="100720">MPFYGKYAVAAVCLVGGLGIFFEGYDQGVMSGVNISPSYIDLMDLGDGTTGTVTKTEKEGGIVAVYYLGTIIGALAGGALSDRIGRNYAVVCAGFFGLLGQSLQAAAQNAAWMICARIIAGIGTGGIAAVIPVWGSELVGHDARGMVMAFQMVVNFSGISASYWLEYLLSFRDGGKTQVRWRFPLAFQMIFLVALMTIISFMPESPRYDIGNGKRSRGRQTLANFRAQGDINDPLVVTEYEEIIAAVELESKYEAFTYWHMVTGHKSGDLHLGRRTFLAAWLQVMQAWTGVTSVVVYAPTLFRTAGFSAHKSDLLTGIQNMVTMVCCILAIFTIDRFGRRKVLMTGGVGQSLCFFLLGALSKVAADKNSASIGAAAGSFIFIYDFVFAATWLSVPWVYPTEIFPLVIRAKGNAFGIVGWSIGCGTVSLAAPNMFGALGPNAFYIHAVFNLFAVGIVYCFYPEVACRTLEEIDLLFASPSPFVWETEKRFQELKLEHVGLVHGGGIGKSLADEEAKGGVVTMEASLEQLVNCLRPVASNTKIFTAMAILQQHAQGKIDLGSPITQYVPDLTSSGHSQIEWNRISVRSLMSQFGGLQDNYAQEDLLAVGGASAVGLPPVSVATAESLPACELSSTLICTPAGLLDNLATNAGYDLLGLAIENVTSTAYEEYVTCNILKPLGLNATTFVAPSRTTGAIPAGENQWGANLGVGNAAGGIYSSSNDMTPFLRYILNNYNNISPTINWFSPLTYSTGSHNFFGAPWEIFRTTPILTDTNRPVTILTKGGGLDGYYSYSLVMPDYELVVSILLAGDLGGLDPLLGVINTPLIQAVEALAQNDLKQSYAGNYAATNLNSSIIMAQTPSQSLHGSDIYYQLIPTFQTRYKSQQVGEVDIWNDYCVANVDAISYGGKLLTEVVFWKEGGVVKDVKLSAFRVVMAKK</sequence>
<protein>
    <recommendedName>
        <fullName evidence="8">Major facilitator superfamily (MFS) profile domain-containing protein</fullName>
    </recommendedName>
</protein>
<dbReference type="Proteomes" id="UP000309340">
    <property type="component" value="Unassembled WGS sequence"/>
</dbReference>
<dbReference type="GO" id="GO:0016020">
    <property type="term" value="C:membrane"/>
    <property type="evidence" value="ECO:0007669"/>
    <property type="project" value="UniProtKB-SubCell"/>
</dbReference>
<accession>A0A4U0XV66</accession>